<keyword evidence="1" id="KW-1133">Transmembrane helix</keyword>
<evidence type="ECO:0000313" key="3">
    <source>
        <dbReference type="Proteomes" id="UP000230941"/>
    </source>
</evidence>
<comment type="caution">
    <text evidence="2">The sequence shown here is derived from an EMBL/GenBank/DDBJ whole genome shotgun (WGS) entry which is preliminary data.</text>
</comment>
<protein>
    <submittedName>
        <fullName evidence="2">Uncharacterized protein</fullName>
    </submittedName>
</protein>
<proteinExistence type="predicted"/>
<dbReference type="Proteomes" id="UP000230941">
    <property type="component" value="Unassembled WGS sequence"/>
</dbReference>
<feature type="transmembrane region" description="Helical" evidence="1">
    <location>
        <begin position="84"/>
        <end position="106"/>
    </location>
</feature>
<name>A0A2M7YKU9_9BACT</name>
<keyword evidence="1" id="KW-0472">Membrane</keyword>
<dbReference type="EMBL" id="PFWG01000061">
    <property type="protein sequence ID" value="PJA63591.1"/>
    <property type="molecule type" value="Genomic_DNA"/>
</dbReference>
<dbReference type="AlphaFoldDB" id="A0A2M7YKU9"/>
<dbReference type="Pfam" id="PF18895">
    <property type="entry name" value="T4SS_pilin"/>
    <property type="match status" value="1"/>
</dbReference>
<accession>A0A2M7YKU9</accession>
<reference evidence="3" key="1">
    <citation type="submission" date="2017-09" db="EMBL/GenBank/DDBJ databases">
        <title>Depth-based differentiation of microbial function through sediment-hosted aquifers and enrichment of novel symbionts in the deep terrestrial subsurface.</title>
        <authorList>
            <person name="Probst A.J."/>
            <person name="Ladd B."/>
            <person name="Jarett J.K."/>
            <person name="Geller-Mcgrath D.E."/>
            <person name="Sieber C.M.K."/>
            <person name="Emerson J.B."/>
            <person name="Anantharaman K."/>
            <person name="Thomas B.C."/>
            <person name="Malmstrom R."/>
            <person name="Stieglmeier M."/>
            <person name="Klingl A."/>
            <person name="Woyke T."/>
            <person name="Ryan C.M."/>
            <person name="Banfield J.F."/>
        </authorList>
    </citation>
    <scope>NUCLEOTIDE SEQUENCE [LARGE SCALE GENOMIC DNA]</scope>
</reference>
<organism evidence="2 3">
    <name type="scientific">Candidatus Portnoybacteria bacterium CG_4_9_14_3_um_filter_43_11</name>
    <dbReference type="NCBI Taxonomy" id="1974805"/>
    <lineage>
        <taxon>Bacteria</taxon>
        <taxon>Candidatus Portnoyibacteriota</taxon>
    </lineage>
</organism>
<sequence>MRKILPISLICLTLFLAGVQVIFGATKPSGLNLPDITIQQLLTNIFNLVAKIVASIAALAIVIGGVMWMTAGGNAETETKARQTIIAAVIGLIIVGAAVGIVNFVLRIF</sequence>
<dbReference type="InterPro" id="IPR043993">
    <property type="entry name" value="T4SS_pilin"/>
</dbReference>
<evidence type="ECO:0000313" key="2">
    <source>
        <dbReference type="EMBL" id="PJA63591.1"/>
    </source>
</evidence>
<feature type="transmembrane region" description="Helical" evidence="1">
    <location>
        <begin position="48"/>
        <end position="72"/>
    </location>
</feature>
<keyword evidence="1" id="KW-0812">Transmembrane</keyword>
<evidence type="ECO:0000256" key="1">
    <source>
        <dbReference type="SAM" id="Phobius"/>
    </source>
</evidence>
<gene>
    <name evidence="2" type="ORF">CO160_02675</name>
</gene>